<keyword evidence="8" id="KW-1185">Reference proteome</keyword>
<dbReference type="Proteomes" id="UP001596174">
    <property type="component" value="Unassembled WGS sequence"/>
</dbReference>
<comment type="caution">
    <text evidence="7">The sequence shown here is derived from an EMBL/GenBank/DDBJ whole genome shotgun (WGS) entry which is preliminary data.</text>
</comment>
<dbReference type="SUPFAM" id="SSF53067">
    <property type="entry name" value="Actin-like ATPase domain"/>
    <property type="match status" value="2"/>
</dbReference>
<comment type="subunit">
    <text evidence="6">Forms polymers.</text>
</comment>
<dbReference type="RefSeq" id="WP_380580333.1">
    <property type="nucleotide sequence ID" value="NZ_JBHSQJ010000016.1"/>
</dbReference>
<evidence type="ECO:0000256" key="6">
    <source>
        <dbReference type="HAMAP-Rule" id="MF_02207"/>
    </source>
</evidence>
<dbReference type="PANTHER" id="PTHR42749">
    <property type="entry name" value="CELL SHAPE-DETERMINING PROTEIN MREB"/>
    <property type="match status" value="1"/>
</dbReference>
<organism evidence="7 8">
    <name type="scientific">Streptacidiphilus monticola</name>
    <dbReference type="NCBI Taxonomy" id="2161674"/>
    <lineage>
        <taxon>Bacteria</taxon>
        <taxon>Bacillati</taxon>
        <taxon>Actinomycetota</taxon>
        <taxon>Actinomycetes</taxon>
        <taxon>Kitasatosporales</taxon>
        <taxon>Streptomycetaceae</taxon>
        <taxon>Streptacidiphilus</taxon>
    </lineage>
</organism>
<reference evidence="8" key="1">
    <citation type="journal article" date="2019" name="Int. J. Syst. Evol. Microbiol.">
        <title>The Global Catalogue of Microorganisms (GCM) 10K type strain sequencing project: providing services to taxonomists for standard genome sequencing and annotation.</title>
        <authorList>
            <consortium name="The Broad Institute Genomics Platform"/>
            <consortium name="The Broad Institute Genome Sequencing Center for Infectious Disease"/>
            <person name="Wu L."/>
            <person name="Ma J."/>
        </authorList>
    </citation>
    <scope>NUCLEOTIDE SEQUENCE [LARGE SCALE GENOMIC DNA]</scope>
    <source>
        <strain evidence="8">JCM 4816</strain>
    </source>
</reference>
<dbReference type="Gene3D" id="3.30.420.40">
    <property type="match status" value="3"/>
</dbReference>
<evidence type="ECO:0000256" key="4">
    <source>
        <dbReference type="ARBA" id="ARBA00022960"/>
    </source>
</evidence>
<gene>
    <name evidence="6" type="primary">mreB</name>
    <name evidence="7" type="ORF">ACFP3V_05525</name>
</gene>
<keyword evidence="4 6" id="KW-0133">Cell shape</keyword>
<comment type="function">
    <text evidence="6">Forms membrane-associated dynamic filaments that are essential for cell shape determination. Acts by regulating cell wall synthesis and cell elongation, and thus cell shape. A feedback loop between cell geometry and MreB localization may maintain elongated cell shape by targeting cell wall growth to regions of negative cell wall curvature.</text>
</comment>
<proteinExistence type="inferred from homology"/>
<dbReference type="Pfam" id="PF06723">
    <property type="entry name" value="MreB_Mbl"/>
    <property type="match status" value="1"/>
</dbReference>
<dbReference type="InterPro" id="IPR004753">
    <property type="entry name" value="MreB"/>
</dbReference>
<name>A0ABW1FZ95_9ACTN</name>
<dbReference type="PRINTS" id="PR01652">
    <property type="entry name" value="SHAPEPROTEIN"/>
</dbReference>
<dbReference type="InterPro" id="IPR043129">
    <property type="entry name" value="ATPase_NBD"/>
</dbReference>
<feature type="binding site" evidence="6">
    <location>
        <begin position="210"/>
        <end position="213"/>
    </location>
    <ligand>
        <name>ATP</name>
        <dbReference type="ChEBI" id="CHEBI:30616"/>
    </ligand>
</feature>
<dbReference type="PANTHER" id="PTHR42749:SF1">
    <property type="entry name" value="CELL SHAPE-DETERMINING PROTEIN MREB"/>
    <property type="match status" value="1"/>
</dbReference>
<evidence type="ECO:0000256" key="3">
    <source>
        <dbReference type="ARBA" id="ARBA00022840"/>
    </source>
</evidence>
<evidence type="ECO:0000256" key="1">
    <source>
        <dbReference type="ARBA" id="ARBA00022490"/>
    </source>
</evidence>
<keyword evidence="3 6" id="KW-0067">ATP-binding</keyword>
<dbReference type="HAMAP" id="MF_02207">
    <property type="entry name" value="MreB"/>
    <property type="match status" value="1"/>
</dbReference>
<evidence type="ECO:0000256" key="2">
    <source>
        <dbReference type="ARBA" id="ARBA00022741"/>
    </source>
</evidence>
<sequence>MLRRLNPIGPDLGVDFGSSRLRVFAPGKGIIVDVANTVVVDTRHERVVAYGDAALGMHGRTPPGVVTVEPVRAGEVADFDTARWLLARVLRESGAAGRLARPRIAVCIPQEATDVTRRALAETCWQSGARDVRYVDAAWAASVGTGLPASEPRGSMVADIGVDSTRTAVLVLGEIVTAELVRSGGSAFELALVEYLRHGRELQLSRAAAELLKMRVGVAPTPDARVQEEVLVAGRGMRNGLPESQRVPIAELHAAMEKPLRGVVDAMAHAVASSPPELCEDLRDRGIVLTGRGAQLSGLVGRASQALGLPVHLSDDPGSAAAEGAARLARAPRPAIHRPVPQTRVPA</sequence>
<evidence type="ECO:0000313" key="7">
    <source>
        <dbReference type="EMBL" id="MFC5906677.1"/>
    </source>
</evidence>
<keyword evidence="2 6" id="KW-0547">Nucleotide-binding</keyword>
<keyword evidence="1 6" id="KW-0963">Cytoplasm</keyword>
<comment type="caution">
    <text evidence="6">Lacks conserved residue(s) required for the propagation of feature annotation.</text>
</comment>
<evidence type="ECO:0000256" key="5">
    <source>
        <dbReference type="ARBA" id="ARBA00023458"/>
    </source>
</evidence>
<dbReference type="InterPro" id="IPR056546">
    <property type="entry name" value="MreB_MamK-like"/>
</dbReference>
<protein>
    <recommendedName>
        <fullName evidence="6">Cell shape-determining protein MreB</fullName>
    </recommendedName>
</protein>
<dbReference type="EMBL" id="JBHSQJ010000016">
    <property type="protein sequence ID" value="MFC5906677.1"/>
    <property type="molecule type" value="Genomic_DNA"/>
</dbReference>
<evidence type="ECO:0000313" key="8">
    <source>
        <dbReference type="Proteomes" id="UP001596174"/>
    </source>
</evidence>
<comment type="subcellular location">
    <subcellularLocation>
        <location evidence="6">Cytoplasm</location>
    </subcellularLocation>
    <text evidence="6">Membrane-associated.</text>
</comment>
<accession>A0ABW1FZ95</accession>
<comment type="similarity">
    <text evidence="5 6">Belongs to the FtsA/MreB family.</text>
</comment>